<comment type="subcellular location">
    <subcellularLocation>
        <location evidence="1">Membrane</location>
        <topology evidence="1">Single-pass type I membrane protein</topology>
    </subcellularLocation>
</comment>
<feature type="domain" description="Bulb-type lectin" evidence="22">
    <location>
        <begin position="16"/>
        <end position="146"/>
    </location>
</feature>
<dbReference type="Pfam" id="PF01453">
    <property type="entry name" value="B_lectin"/>
    <property type="match status" value="1"/>
</dbReference>
<dbReference type="Gene3D" id="2.90.10.10">
    <property type="entry name" value="Bulb-type lectin domain"/>
    <property type="match status" value="1"/>
</dbReference>
<dbReference type="InterPro" id="IPR003609">
    <property type="entry name" value="Pan_app"/>
</dbReference>
<dbReference type="GO" id="GO:0004674">
    <property type="term" value="F:protein serine/threonine kinase activity"/>
    <property type="evidence" value="ECO:0007669"/>
    <property type="project" value="UniProtKB-KW"/>
</dbReference>
<evidence type="ECO:0000256" key="7">
    <source>
        <dbReference type="ARBA" id="ARBA00022741"/>
    </source>
</evidence>
<gene>
    <name evidence="24" type="ORF">L195_g018244</name>
</gene>
<evidence type="ECO:0000256" key="16">
    <source>
        <dbReference type="ARBA" id="ARBA00048679"/>
    </source>
</evidence>
<evidence type="ECO:0000256" key="14">
    <source>
        <dbReference type="ARBA" id="ARBA00023180"/>
    </source>
</evidence>
<evidence type="ECO:0000256" key="8">
    <source>
        <dbReference type="ARBA" id="ARBA00022777"/>
    </source>
</evidence>
<dbReference type="GO" id="GO:0005524">
    <property type="term" value="F:ATP binding"/>
    <property type="evidence" value="ECO:0007669"/>
    <property type="project" value="UniProtKB-UniRule"/>
</dbReference>
<keyword evidence="11 19" id="KW-0472">Membrane</keyword>
<dbReference type="Gene3D" id="3.30.200.20">
    <property type="entry name" value="Phosphorylase Kinase, domain 1"/>
    <property type="match status" value="1"/>
</dbReference>
<dbReference type="FunFam" id="3.30.200.20:FF:000059">
    <property type="entry name" value="S-receptor-like serine/threonine-protein kinase"/>
    <property type="match status" value="1"/>
</dbReference>
<comment type="caution">
    <text evidence="24">The sequence shown here is derived from an EMBL/GenBank/DDBJ whole genome shotgun (WGS) entry which is preliminary data.</text>
</comment>
<dbReference type="Pfam" id="PF00954">
    <property type="entry name" value="S_locus_glycop"/>
    <property type="match status" value="1"/>
</dbReference>
<feature type="transmembrane region" description="Helical" evidence="19">
    <location>
        <begin position="464"/>
        <end position="487"/>
    </location>
</feature>
<evidence type="ECO:0000256" key="15">
    <source>
        <dbReference type="ARBA" id="ARBA00047899"/>
    </source>
</evidence>
<dbReference type="PROSITE" id="PS50948">
    <property type="entry name" value="PAN"/>
    <property type="match status" value="1"/>
</dbReference>
<dbReference type="SUPFAM" id="SSF51110">
    <property type="entry name" value="alpha-D-mannose-specific plant lectins"/>
    <property type="match status" value="1"/>
</dbReference>
<keyword evidence="2 17" id="KW-0723">Serine/threonine-protein kinase</keyword>
<dbReference type="FunFam" id="1.10.510.10:FF:000302">
    <property type="entry name" value="Serine/threonine-protein kinase"/>
    <property type="match status" value="1"/>
</dbReference>
<dbReference type="InterPro" id="IPR024171">
    <property type="entry name" value="SRK-like_kinase"/>
</dbReference>
<dbReference type="Pfam" id="PF00069">
    <property type="entry name" value="Pkinase"/>
    <property type="match status" value="1"/>
</dbReference>
<dbReference type="InterPro" id="IPR011009">
    <property type="entry name" value="Kinase-like_dom_sf"/>
</dbReference>
<evidence type="ECO:0000256" key="18">
    <source>
        <dbReference type="PROSITE-ProRule" id="PRU10141"/>
    </source>
</evidence>
<feature type="domain" description="Protein kinase" evidence="21">
    <location>
        <begin position="523"/>
        <end position="801"/>
    </location>
</feature>
<dbReference type="GO" id="GO:0106310">
    <property type="term" value="F:protein serine kinase activity"/>
    <property type="evidence" value="ECO:0007669"/>
    <property type="project" value="RHEA"/>
</dbReference>
<dbReference type="PROSITE" id="PS00107">
    <property type="entry name" value="PROTEIN_KINASE_ATP"/>
    <property type="match status" value="1"/>
</dbReference>
<evidence type="ECO:0000259" key="22">
    <source>
        <dbReference type="PROSITE" id="PS50927"/>
    </source>
</evidence>
<dbReference type="PROSITE" id="PS00108">
    <property type="entry name" value="PROTEIN_KINASE_ST"/>
    <property type="match status" value="1"/>
</dbReference>
<evidence type="ECO:0000256" key="3">
    <source>
        <dbReference type="ARBA" id="ARBA00022536"/>
    </source>
</evidence>
<dbReference type="InterPro" id="IPR036426">
    <property type="entry name" value="Bulb-type_lectin_dom_sf"/>
</dbReference>
<comment type="similarity">
    <text evidence="17">Belongs to the protein kinase superfamily. Ser/Thr protein kinase family.</text>
</comment>
<reference evidence="24 25" key="2">
    <citation type="journal article" date="2017" name="Front. Plant Sci.">
        <title>Gene Classification and Mining of Molecular Markers Useful in Red Clover (Trifolium pratense) Breeding.</title>
        <authorList>
            <person name="Istvanek J."/>
            <person name="Dluhosova J."/>
            <person name="Dluhos P."/>
            <person name="Patkova L."/>
            <person name="Nedelnik J."/>
            <person name="Repkova J."/>
        </authorList>
    </citation>
    <scope>NUCLEOTIDE SEQUENCE [LARGE SCALE GENOMIC DNA]</scope>
    <source>
        <strain evidence="25">cv. Tatra</strain>
        <tissue evidence="24">Young leaves</tissue>
    </source>
</reference>
<comment type="catalytic activity">
    <reaction evidence="16 17">
        <text>L-seryl-[protein] + ATP = O-phospho-L-seryl-[protein] + ADP + H(+)</text>
        <dbReference type="Rhea" id="RHEA:17989"/>
        <dbReference type="Rhea" id="RHEA-COMP:9863"/>
        <dbReference type="Rhea" id="RHEA-COMP:11604"/>
        <dbReference type="ChEBI" id="CHEBI:15378"/>
        <dbReference type="ChEBI" id="CHEBI:29999"/>
        <dbReference type="ChEBI" id="CHEBI:30616"/>
        <dbReference type="ChEBI" id="CHEBI:83421"/>
        <dbReference type="ChEBI" id="CHEBI:456216"/>
        <dbReference type="EC" id="2.7.11.1"/>
    </reaction>
</comment>
<dbReference type="InterPro" id="IPR001480">
    <property type="entry name" value="Bulb-type_lectin_dom"/>
</dbReference>
<keyword evidence="14" id="KW-0325">Glycoprotein</keyword>
<evidence type="ECO:0000256" key="2">
    <source>
        <dbReference type="ARBA" id="ARBA00022527"/>
    </source>
</evidence>
<evidence type="ECO:0000256" key="19">
    <source>
        <dbReference type="SAM" id="Phobius"/>
    </source>
</evidence>
<dbReference type="GO" id="GO:0016020">
    <property type="term" value="C:membrane"/>
    <property type="evidence" value="ECO:0007669"/>
    <property type="project" value="UniProtKB-SubCell"/>
</dbReference>
<dbReference type="InterPro" id="IPR000719">
    <property type="entry name" value="Prot_kinase_dom"/>
</dbReference>
<evidence type="ECO:0000313" key="25">
    <source>
        <dbReference type="Proteomes" id="UP000236291"/>
    </source>
</evidence>
<evidence type="ECO:0000256" key="10">
    <source>
        <dbReference type="ARBA" id="ARBA00022989"/>
    </source>
</evidence>
<keyword evidence="3" id="KW-0245">EGF-like domain</keyword>
<evidence type="ECO:0000256" key="12">
    <source>
        <dbReference type="ARBA" id="ARBA00023157"/>
    </source>
</evidence>
<sequence>MQIQFFLLFLLFTKTISLTSTTDTLPQGSSLSVEKPNDILISSNGDYSAGFIQVGDNAFCFSVYFTKSKQPTVVWMANRDQPVNGKNSKLSLFNNGNLILTDAERKRTPIWSISTFSPFPLQLQLQNNGNLVLETLQKTEKSTNVTIIWQSFDFPTDTLLPGQELTEHSSLVSSKSKTNFSSGFYKLYFDNDNALRLLFKGPLLASVYWPSPWQLPIDMGRSTYNATKIALLDSFGHFTSSDTYQFHTTDYPNKFHRLLKMDHDGNLRVYSFNEKMKTWEVTWQATQEPCEVHGICGENSMCSYDHVIGRTCFCLKGYKLKNPHDWSQGCEPEFKPADLSCNRGVSFGFLRLQNTEFFGYDLNVTKVTSLKQCQDLCLGLCERCKGFQFKFNRESTYDCFTKTLLVNGRDSHNIDGDVFLKLPKNTLLSSALPLKHLPLNCSIALSQPLNRLYEKPSKNSTLSFLVWFALGFGVFEITMIFIVWFFLFRTNKNNDNVDQVQRHLLSATGFQKFSYSELKTATKGFTKEIGRGGGGIVYKGILDDDRVAAVKCLNEAHQGEAEFLAEISTIGMLNHMNLIDMWGYCVEGKHRILVYEYMEHGSLAENLCSNSLDWNKRFNVAVGTAKGLAYLHEECLEWVLHCDVKPHNILLDTKFQPKVADFGLSKLLNRDDRDSSVFSRIRGTRGYMAPEWVYNLKITSKVDVYSYGIVLLEMVSGKSPMEIHSLDNSGGIEHHRMVTWVMEKVKNAPTTMFWIEEIVDGNLEGKYDVNQVENLVKVALKCVKDDMNERPSMSQVVEMLLESNERRGTPR</sequence>
<keyword evidence="4 17" id="KW-0808">Transferase</keyword>
<dbReference type="CDD" id="cd00028">
    <property type="entry name" value="B_lectin"/>
    <property type="match status" value="1"/>
</dbReference>
<evidence type="ECO:0000256" key="20">
    <source>
        <dbReference type="SAM" id="SignalP"/>
    </source>
</evidence>
<dbReference type="PIRSF" id="PIRSF000641">
    <property type="entry name" value="SRK"/>
    <property type="match status" value="1"/>
</dbReference>
<keyword evidence="10 19" id="KW-1133">Transmembrane helix</keyword>
<dbReference type="Gene3D" id="1.10.510.10">
    <property type="entry name" value="Transferase(Phosphotransferase) domain 1"/>
    <property type="match status" value="1"/>
</dbReference>
<keyword evidence="13 24" id="KW-0675">Receptor</keyword>
<name>A0A2K3MWB2_TRIPR</name>
<dbReference type="InterPro" id="IPR017441">
    <property type="entry name" value="Protein_kinase_ATP_BS"/>
</dbReference>
<dbReference type="EC" id="2.7.11.1" evidence="17"/>
<evidence type="ECO:0000259" key="23">
    <source>
        <dbReference type="PROSITE" id="PS50948"/>
    </source>
</evidence>
<keyword evidence="12" id="KW-1015">Disulfide bond</keyword>
<feature type="domain" description="Apple" evidence="23">
    <location>
        <begin position="341"/>
        <end position="423"/>
    </location>
</feature>
<evidence type="ECO:0000256" key="11">
    <source>
        <dbReference type="ARBA" id="ARBA00023136"/>
    </source>
</evidence>
<protein>
    <recommendedName>
        <fullName evidence="17">Receptor-like serine/threonine-protein kinase</fullName>
        <ecNumber evidence="17">2.7.11.1</ecNumber>
    </recommendedName>
</protein>
<dbReference type="InterPro" id="IPR000858">
    <property type="entry name" value="S_locus_glycoprot_dom"/>
</dbReference>
<dbReference type="SMART" id="SM00220">
    <property type="entry name" value="S_TKc"/>
    <property type="match status" value="1"/>
</dbReference>
<feature type="binding site" evidence="18">
    <location>
        <position position="551"/>
    </location>
    <ligand>
        <name>ATP</name>
        <dbReference type="ChEBI" id="CHEBI:30616"/>
    </ligand>
</feature>
<evidence type="ECO:0000256" key="4">
    <source>
        <dbReference type="ARBA" id="ARBA00022679"/>
    </source>
</evidence>
<keyword evidence="8 17" id="KW-0418">Kinase</keyword>
<evidence type="ECO:0000256" key="9">
    <source>
        <dbReference type="ARBA" id="ARBA00022840"/>
    </source>
</evidence>
<dbReference type="CDD" id="cd01098">
    <property type="entry name" value="PAN_AP_plant"/>
    <property type="match status" value="1"/>
</dbReference>
<keyword evidence="7 17" id="KW-0547">Nucleotide-binding</keyword>
<proteinExistence type="inferred from homology"/>
<comment type="catalytic activity">
    <reaction evidence="15 17">
        <text>L-threonyl-[protein] + ATP = O-phospho-L-threonyl-[protein] + ADP + H(+)</text>
        <dbReference type="Rhea" id="RHEA:46608"/>
        <dbReference type="Rhea" id="RHEA-COMP:11060"/>
        <dbReference type="Rhea" id="RHEA-COMP:11605"/>
        <dbReference type="ChEBI" id="CHEBI:15378"/>
        <dbReference type="ChEBI" id="CHEBI:30013"/>
        <dbReference type="ChEBI" id="CHEBI:30616"/>
        <dbReference type="ChEBI" id="CHEBI:61977"/>
        <dbReference type="ChEBI" id="CHEBI:456216"/>
        <dbReference type="EC" id="2.7.11.1"/>
    </reaction>
</comment>
<dbReference type="PANTHER" id="PTHR47974">
    <property type="entry name" value="OS07G0415500 PROTEIN"/>
    <property type="match status" value="1"/>
</dbReference>
<feature type="signal peptide" evidence="20">
    <location>
        <begin position="1"/>
        <end position="17"/>
    </location>
</feature>
<dbReference type="PANTHER" id="PTHR47974:SF3">
    <property type="entry name" value="RECEPTOR-LIKE SERINE_THREONINE-PROTEIN KINASE"/>
    <property type="match status" value="1"/>
</dbReference>
<evidence type="ECO:0000256" key="1">
    <source>
        <dbReference type="ARBA" id="ARBA00004479"/>
    </source>
</evidence>
<evidence type="ECO:0000256" key="17">
    <source>
        <dbReference type="PIRNR" id="PIRNR000641"/>
    </source>
</evidence>
<dbReference type="PROSITE" id="PS50927">
    <property type="entry name" value="BULB_LECTIN"/>
    <property type="match status" value="1"/>
</dbReference>
<evidence type="ECO:0000313" key="24">
    <source>
        <dbReference type="EMBL" id="PNX95062.1"/>
    </source>
</evidence>
<dbReference type="Proteomes" id="UP000236291">
    <property type="component" value="Unassembled WGS sequence"/>
</dbReference>
<dbReference type="STRING" id="57577.A0A2K3MWB2"/>
<organism evidence="24 25">
    <name type="scientific">Trifolium pratense</name>
    <name type="common">Red clover</name>
    <dbReference type="NCBI Taxonomy" id="57577"/>
    <lineage>
        <taxon>Eukaryota</taxon>
        <taxon>Viridiplantae</taxon>
        <taxon>Streptophyta</taxon>
        <taxon>Embryophyta</taxon>
        <taxon>Tracheophyta</taxon>
        <taxon>Spermatophyta</taxon>
        <taxon>Magnoliopsida</taxon>
        <taxon>eudicotyledons</taxon>
        <taxon>Gunneridae</taxon>
        <taxon>Pentapetalae</taxon>
        <taxon>rosids</taxon>
        <taxon>fabids</taxon>
        <taxon>Fabales</taxon>
        <taxon>Fabaceae</taxon>
        <taxon>Papilionoideae</taxon>
        <taxon>50 kb inversion clade</taxon>
        <taxon>NPAAA clade</taxon>
        <taxon>Hologalegina</taxon>
        <taxon>IRL clade</taxon>
        <taxon>Trifolieae</taxon>
        <taxon>Trifolium</taxon>
    </lineage>
</organism>
<dbReference type="AlphaFoldDB" id="A0A2K3MWB2"/>
<keyword evidence="9 17" id="KW-0067">ATP-binding</keyword>
<dbReference type="EMBL" id="ASHM01013091">
    <property type="protein sequence ID" value="PNX95062.1"/>
    <property type="molecule type" value="Genomic_DNA"/>
</dbReference>
<evidence type="ECO:0000259" key="21">
    <source>
        <dbReference type="PROSITE" id="PS50011"/>
    </source>
</evidence>
<evidence type="ECO:0000256" key="13">
    <source>
        <dbReference type="ARBA" id="ARBA00023170"/>
    </source>
</evidence>
<dbReference type="SMART" id="SM00108">
    <property type="entry name" value="B_lectin"/>
    <property type="match status" value="1"/>
</dbReference>
<reference evidence="24 25" key="1">
    <citation type="journal article" date="2014" name="Am. J. Bot.">
        <title>Genome assembly and annotation for red clover (Trifolium pratense; Fabaceae).</title>
        <authorList>
            <person name="Istvanek J."/>
            <person name="Jaros M."/>
            <person name="Krenek A."/>
            <person name="Repkova J."/>
        </authorList>
    </citation>
    <scope>NUCLEOTIDE SEQUENCE [LARGE SCALE GENOMIC DNA]</scope>
    <source>
        <strain evidence="25">cv. Tatra</strain>
        <tissue evidence="24">Young leaves</tissue>
    </source>
</reference>
<dbReference type="PROSITE" id="PS50011">
    <property type="entry name" value="PROTEIN_KINASE_DOM"/>
    <property type="match status" value="1"/>
</dbReference>
<dbReference type="SUPFAM" id="SSF56112">
    <property type="entry name" value="Protein kinase-like (PK-like)"/>
    <property type="match status" value="1"/>
</dbReference>
<accession>A0A2K3MWB2</accession>
<feature type="chain" id="PRO_5014388554" description="Receptor-like serine/threonine-protein kinase" evidence="20">
    <location>
        <begin position="18"/>
        <end position="811"/>
    </location>
</feature>
<keyword evidence="6 20" id="KW-0732">Signal</keyword>
<dbReference type="InterPro" id="IPR008271">
    <property type="entry name" value="Ser/Thr_kinase_AS"/>
</dbReference>
<dbReference type="GO" id="GO:0048544">
    <property type="term" value="P:recognition of pollen"/>
    <property type="evidence" value="ECO:0007669"/>
    <property type="project" value="InterPro"/>
</dbReference>
<evidence type="ECO:0000256" key="6">
    <source>
        <dbReference type="ARBA" id="ARBA00022729"/>
    </source>
</evidence>
<dbReference type="CDD" id="cd14066">
    <property type="entry name" value="STKc_IRAK"/>
    <property type="match status" value="1"/>
</dbReference>
<evidence type="ECO:0000256" key="5">
    <source>
        <dbReference type="ARBA" id="ARBA00022692"/>
    </source>
</evidence>
<keyword evidence="5 19" id="KW-0812">Transmembrane</keyword>